<gene>
    <name evidence="1" type="ORF">COV34_03135</name>
</gene>
<sequence length="238" mass="27709">MGAYIFSDEEILAVKTRFPKLELIKPGVWKGVIDFDRVYRDYRIADSYEVGIIVPVGFPQAFPIVHELGGRIKTIQEKHKLKTVADLHYNANNGACLCVIQEKESRLPTGSDLLFFIENLVSPYFYGLSYFDEQSHWPWKEYGHGGLGVLEHYTENWKEPDQELMQSLMPTFSADKHWRKYRKQFISPNPNSFCFCESGVSISICHEKAWEGLLQMSKDLKTLKINSYKFFPKPLRRK</sequence>
<evidence type="ECO:0000313" key="2">
    <source>
        <dbReference type="Proteomes" id="UP000231333"/>
    </source>
</evidence>
<protein>
    <submittedName>
        <fullName evidence="1">Uncharacterized protein</fullName>
    </submittedName>
</protein>
<accession>A0A2H0QTB5</accession>
<dbReference type="AlphaFoldDB" id="A0A2H0QTB5"/>
<name>A0A2H0QTB5_9BACT</name>
<proteinExistence type="predicted"/>
<evidence type="ECO:0000313" key="1">
    <source>
        <dbReference type="EMBL" id="PIR37532.1"/>
    </source>
</evidence>
<organism evidence="1 2">
    <name type="scientific">Candidatus Zambryskibacteria bacterium CG10_big_fil_rev_8_21_14_0_10_42_12</name>
    <dbReference type="NCBI Taxonomy" id="1975115"/>
    <lineage>
        <taxon>Bacteria</taxon>
        <taxon>Candidatus Zambryskiibacteriota</taxon>
    </lineage>
</organism>
<dbReference type="Proteomes" id="UP000231333">
    <property type="component" value="Unassembled WGS sequence"/>
</dbReference>
<comment type="caution">
    <text evidence="1">The sequence shown here is derived from an EMBL/GenBank/DDBJ whole genome shotgun (WGS) entry which is preliminary data.</text>
</comment>
<reference evidence="1 2" key="1">
    <citation type="submission" date="2017-09" db="EMBL/GenBank/DDBJ databases">
        <title>Depth-based differentiation of microbial function through sediment-hosted aquifers and enrichment of novel symbionts in the deep terrestrial subsurface.</title>
        <authorList>
            <person name="Probst A.J."/>
            <person name="Ladd B."/>
            <person name="Jarett J.K."/>
            <person name="Geller-Mcgrath D.E."/>
            <person name="Sieber C.M."/>
            <person name="Emerson J.B."/>
            <person name="Anantharaman K."/>
            <person name="Thomas B.C."/>
            <person name="Malmstrom R."/>
            <person name="Stieglmeier M."/>
            <person name="Klingl A."/>
            <person name="Woyke T."/>
            <person name="Ryan C.M."/>
            <person name="Banfield J.F."/>
        </authorList>
    </citation>
    <scope>NUCLEOTIDE SEQUENCE [LARGE SCALE GENOMIC DNA]</scope>
    <source>
        <strain evidence="1">CG10_big_fil_rev_8_21_14_0_10_42_12</strain>
    </source>
</reference>
<dbReference type="EMBL" id="PCXL01000021">
    <property type="protein sequence ID" value="PIR37532.1"/>
    <property type="molecule type" value="Genomic_DNA"/>
</dbReference>